<name>A0A5D4K7H9_9BACI</name>
<protein>
    <recommendedName>
        <fullName evidence="3">Reverse transcriptase domain-containing protein</fullName>
    </recommendedName>
</protein>
<dbReference type="Proteomes" id="UP000323317">
    <property type="component" value="Unassembled WGS sequence"/>
</dbReference>
<comment type="caution">
    <text evidence="1">The sequence shown here is derived from an EMBL/GenBank/DDBJ whole genome shotgun (WGS) entry which is preliminary data.</text>
</comment>
<evidence type="ECO:0000313" key="1">
    <source>
        <dbReference type="EMBL" id="TYR72705.1"/>
    </source>
</evidence>
<gene>
    <name evidence="1" type="ORF">FZC79_22035</name>
</gene>
<dbReference type="EMBL" id="VTEH01000028">
    <property type="protein sequence ID" value="TYR72705.1"/>
    <property type="molecule type" value="Genomic_DNA"/>
</dbReference>
<accession>A0A5D4K7H9</accession>
<evidence type="ECO:0008006" key="3">
    <source>
        <dbReference type="Google" id="ProtNLM"/>
    </source>
</evidence>
<proteinExistence type="predicted"/>
<dbReference type="AlphaFoldDB" id="A0A5D4K7H9"/>
<reference evidence="1 2" key="1">
    <citation type="submission" date="2019-08" db="EMBL/GenBank/DDBJ databases">
        <title>Bacillus genomes from the desert of Cuatro Cienegas, Coahuila.</title>
        <authorList>
            <person name="Olmedo-Alvarez G."/>
        </authorList>
    </citation>
    <scope>NUCLEOTIDE SEQUENCE [LARGE SCALE GENOMIC DNA]</scope>
    <source>
        <strain evidence="1 2">CH40_1T</strain>
    </source>
</reference>
<organism evidence="1 2">
    <name type="scientific">Rossellomorea vietnamensis</name>
    <dbReference type="NCBI Taxonomy" id="218284"/>
    <lineage>
        <taxon>Bacteria</taxon>
        <taxon>Bacillati</taxon>
        <taxon>Bacillota</taxon>
        <taxon>Bacilli</taxon>
        <taxon>Bacillales</taxon>
        <taxon>Bacillaceae</taxon>
        <taxon>Rossellomorea</taxon>
    </lineage>
</organism>
<sequence length="514" mass="62067">MKLNNLYNFKNTVKYFLDIDSMEYPDNISSFDINDLSWVEPFNFRVKKQDDKYRTLKIPNILNFVAAYEHYKDLSNFDTIQGMDPLHKRLSANINTGDFVSGEYDRQLEEDFNRLCIYDYLIKVDIKEYYGRIYTHLIDFEDHQERFLSNMNLGKTNGLIMGNYLSLYFAETNLKNISHEIEVEIRESGIDCEFSYFSDDFYFFCNSTDESEVIKIFDQVLEKYELERNDAKKEVWTYETFNNYNLVARYWKKIIAHCNLRFNDEKTDNKLYFINQLVFRLSKLEDDKLKKVFINNFFKTKYFRELDLERYQVKDYDYHQLCFLLKLSPESLLFVADKFNGMSNFDNERLKKFLHVRYKEVLQKRFNEEQLYFYYAIKMFGFSDILSETKDGVIESNNQLLISHYLKEGLFEKKDIDILKNMGEEQYWFQNYHLILYTADLRGDIDNSIERYLIPKSANKENKKKSYRRFYKKNIESGISIIKDIQGVLDAINEYLALRIEEMEEEFELEDMDV</sequence>
<evidence type="ECO:0000313" key="2">
    <source>
        <dbReference type="Proteomes" id="UP000323317"/>
    </source>
</evidence>